<name>A0A9J6Z8U3_9BACL</name>
<dbReference type="KEGG" id="plig:NAG76_11830"/>
<dbReference type="InterPro" id="IPR019076">
    <property type="entry name" value="Spore_lipoprot_YhcN/YlaJ-like"/>
</dbReference>
<dbReference type="PROSITE" id="PS51257">
    <property type="entry name" value="PROKAR_LIPOPROTEIN"/>
    <property type="match status" value="1"/>
</dbReference>
<sequence>MANMRQLFALCFVLILLISGCSSEIERYSKKLDKSDYGSVQAKQEQKGKIISFGTNHIDDDQHINHTLKYSSKLSSRLHSIAGVANARVFLTDKNAYVAVVLDNTGRGYAKSDHYIVPDTSAGPNIAPNTITNNPFKKFISVNDNTQLTDPFKQTIADKVLELAPEVEEVHISANVNFMFYMDEFAQVAWANEPVDKYLKQFNILVQHQFANGMIMPTSLNDYRNK</sequence>
<protein>
    <submittedName>
        <fullName evidence="1">YhcN/YlaJ family sporulation lipoprotein</fullName>
    </submittedName>
</protein>
<evidence type="ECO:0000313" key="1">
    <source>
        <dbReference type="EMBL" id="URN92589.1"/>
    </source>
</evidence>
<proteinExistence type="predicted"/>
<accession>A0A9J6Z8U3</accession>
<evidence type="ECO:0000313" key="2">
    <source>
        <dbReference type="Proteomes" id="UP001056756"/>
    </source>
</evidence>
<dbReference type="Proteomes" id="UP001056756">
    <property type="component" value="Chromosome"/>
</dbReference>
<keyword evidence="1" id="KW-0449">Lipoprotein</keyword>
<dbReference type="Pfam" id="PF09580">
    <property type="entry name" value="Spore_YhcN_YlaJ"/>
    <property type="match status" value="1"/>
</dbReference>
<dbReference type="EMBL" id="CP097899">
    <property type="protein sequence ID" value="URN92589.1"/>
    <property type="molecule type" value="Genomic_DNA"/>
</dbReference>
<organism evidence="1 2">
    <name type="scientific">Candidatus Pristimantibacillus lignocellulolyticus</name>
    <dbReference type="NCBI Taxonomy" id="2994561"/>
    <lineage>
        <taxon>Bacteria</taxon>
        <taxon>Bacillati</taxon>
        <taxon>Bacillota</taxon>
        <taxon>Bacilli</taxon>
        <taxon>Bacillales</taxon>
        <taxon>Paenibacillaceae</taxon>
        <taxon>Candidatus Pristimantibacillus</taxon>
    </lineage>
</organism>
<reference evidence="1" key="1">
    <citation type="submission" date="2022-05" db="EMBL/GenBank/DDBJ databases">
        <title>Novel bacterial taxa in a minimal lignocellulolytic consortium and its capacity to transform plastics disclosed by genome-resolved metagenomics.</title>
        <authorList>
            <person name="Rodriguez C.A.D."/>
            <person name="Diaz-Garcia L."/>
            <person name="Herrera K."/>
            <person name="Tarazona N.A."/>
            <person name="Sproer C."/>
            <person name="Overmann J."/>
            <person name="Jimenez D.J."/>
        </authorList>
    </citation>
    <scope>NUCLEOTIDE SEQUENCE</scope>
    <source>
        <strain evidence="1">MAG5</strain>
    </source>
</reference>
<dbReference type="AlphaFoldDB" id="A0A9J6Z8U3"/>
<gene>
    <name evidence="1" type="ORF">NAG76_11830</name>
</gene>